<dbReference type="InterPro" id="IPR000835">
    <property type="entry name" value="HTH_MarR-typ"/>
</dbReference>
<dbReference type="SUPFAM" id="SSF46785">
    <property type="entry name" value="Winged helix' DNA-binding domain"/>
    <property type="match status" value="1"/>
</dbReference>
<dbReference type="InterPro" id="IPR036388">
    <property type="entry name" value="WH-like_DNA-bd_sf"/>
</dbReference>
<dbReference type="InterPro" id="IPR023187">
    <property type="entry name" value="Tscrpt_reg_MarR-type_CS"/>
</dbReference>
<dbReference type="InterPro" id="IPR036390">
    <property type="entry name" value="WH_DNA-bd_sf"/>
</dbReference>
<sequence>MPDIICQVPNDMTAHELQAPGVWAKKYFLASRALMESVLRPYDLGNTQWYVLYRLSAGQPVGQRALTRELEVERATLSAVIAALVRKGLIEQAPDPEDQRQKLLHITPAGVNLWNSLPDPMALIAEVAFGGVDPADIETMNRVLSGATQRLIAYRKENGS</sequence>
<keyword evidence="3" id="KW-0804">Transcription</keyword>
<dbReference type="Proteomes" id="UP001500655">
    <property type="component" value="Unassembled WGS sequence"/>
</dbReference>
<reference evidence="5 6" key="1">
    <citation type="journal article" date="2019" name="Int. J. Syst. Evol. Microbiol.">
        <title>The Global Catalogue of Microorganisms (GCM) 10K type strain sequencing project: providing services to taxonomists for standard genome sequencing and annotation.</title>
        <authorList>
            <consortium name="The Broad Institute Genomics Platform"/>
            <consortium name="The Broad Institute Genome Sequencing Center for Infectious Disease"/>
            <person name="Wu L."/>
            <person name="Ma J."/>
        </authorList>
    </citation>
    <scope>NUCLEOTIDE SEQUENCE [LARGE SCALE GENOMIC DNA]</scope>
    <source>
        <strain evidence="5 6">JCM 13249</strain>
    </source>
</reference>
<evidence type="ECO:0000313" key="5">
    <source>
        <dbReference type="EMBL" id="GAA1736132.1"/>
    </source>
</evidence>
<evidence type="ECO:0000256" key="1">
    <source>
        <dbReference type="ARBA" id="ARBA00023015"/>
    </source>
</evidence>
<dbReference type="PROSITE" id="PS50995">
    <property type="entry name" value="HTH_MARR_2"/>
    <property type="match status" value="1"/>
</dbReference>
<dbReference type="PROSITE" id="PS01117">
    <property type="entry name" value="HTH_MARR_1"/>
    <property type="match status" value="1"/>
</dbReference>
<dbReference type="PANTHER" id="PTHR33164">
    <property type="entry name" value="TRANSCRIPTIONAL REGULATOR, MARR FAMILY"/>
    <property type="match status" value="1"/>
</dbReference>
<comment type="caution">
    <text evidence="5">The sequence shown here is derived from an EMBL/GenBank/DDBJ whole genome shotgun (WGS) entry which is preliminary data.</text>
</comment>
<dbReference type="Gene3D" id="1.10.10.10">
    <property type="entry name" value="Winged helix-like DNA-binding domain superfamily/Winged helix DNA-binding domain"/>
    <property type="match status" value="1"/>
</dbReference>
<accession>A0ABN2JR57</accession>
<dbReference type="InterPro" id="IPR039422">
    <property type="entry name" value="MarR/SlyA-like"/>
</dbReference>
<gene>
    <name evidence="5" type="ORF">GCM10009681_03300</name>
</gene>
<dbReference type="Pfam" id="PF12802">
    <property type="entry name" value="MarR_2"/>
    <property type="match status" value="1"/>
</dbReference>
<dbReference type="SMART" id="SM00347">
    <property type="entry name" value="HTH_MARR"/>
    <property type="match status" value="1"/>
</dbReference>
<evidence type="ECO:0000313" key="6">
    <source>
        <dbReference type="Proteomes" id="UP001500655"/>
    </source>
</evidence>
<feature type="domain" description="HTH marR-type" evidence="4">
    <location>
        <begin position="1"/>
        <end position="149"/>
    </location>
</feature>
<evidence type="ECO:0000256" key="2">
    <source>
        <dbReference type="ARBA" id="ARBA00023125"/>
    </source>
</evidence>
<organism evidence="5 6">
    <name type="scientific">Luedemannella helvata</name>
    <dbReference type="NCBI Taxonomy" id="349315"/>
    <lineage>
        <taxon>Bacteria</taxon>
        <taxon>Bacillati</taxon>
        <taxon>Actinomycetota</taxon>
        <taxon>Actinomycetes</taxon>
        <taxon>Micromonosporales</taxon>
        <taxon>Micromonosporaceae</taxon>
        <taxon>Luedemannella</taxon>
    </lineage>
</organism>
<name>A0ABN2JR57_9ACTN</name>
<evidence type="ECO:0000259" key="4">
    <source>
        <dbReference type="PROSITE" id="PS50995"/>
    </source>
</evidence>
<evidence type="ECO:0000256" key="3">
    <source>
        <dbReference type="ARBA" id="ARBA00023163"/>
    </source>
</evidence>
<dbReference type="EMBL" id="BAAALS010000001">
    <property type="protein sequence ID" value="GAA1736132.1"/>
    <property type="molecule type" value="Genomic_DNA"/>
</dbReference>
<dbReference type="PANTHER" id="PTHR33164:SF43">
    <property type="entry name" value="HTH-TYPE TRANSCRIPTIONAL REPRESSOR YETL"/>
    <property type="match status" value="1"/>
</dbReference>
<protein>
    <submittedName>
        <fullName evidence="5">MarR family transcriptional regulator</fullName>
    </submittedName>
</protein>
<proteinExistence type="predicted"/>
<keyword evidence="1" id="KW-0805">Transcription regulation</keyword>
<keyword evidence="6" id="KW-1185">Reference proteome</keyword>
<keyword evidence="2" id="KW-0238">DNA-binding</keyword>